<dbReference type="Proteomes" id="UP000494260">
    <property type="component" value="Unassembled WGS sequence"/>
</dbReference>
<organism evidence="1 2">
    <name type="scientific">Burkholderia lata (strain ATCC 17760 / DSM 23089 / LMG 22485 / NCIMB 9086 / R18194 / 383)</name>
    <dbReference type="NCBI Taxonomy" id="482957"/>
    <lineage>
        <taxon>Bacteria</taxon>
        <taxon>Pseudomonadati</taxon>
        <taxon>Pseudomonadota</taxon>
        <taxon>Betaproteobacteria</taxon>
        <taxon>Burkholderiales</taxon>
        <taxon>Burkholderiaceae</taxon>
        <taxon>Burkholderia</taxon>
        <taxon>Burkholderia cepacia complex</taxon>
    </lineage>
</organism>
<dbReference type="RefSeq" id="WP_174954298.1">
    <property type="nucleotide sequence ID" value="NZ_CABVQH010000032.1"/>
</dbReference>
<evidence type="ECO:0000313" key="2">
    <source>
        <dbReference type="Proteomes" id="UP000494260"/>
    </source>
</evidence>
<dbReference type="AlphaFoldDB" id="A0A6P2Z9E2"/>
<sequence length="86" mass="9196">MSLPGPLSLSTALAQAALQRNLNRTSVQSGIGLRFPRAVADIVRDSHAGSTVVVFVIRHLVVPAIKRLPGVFLLLWNANEDGVRIG</sequence>
<evidence type="ECO:0000313" key="1">
    <source>
        <dbReference type="EMBL" id="VWD31531.1"/>
    </source>
</evidence>
<accession>A0A6P2Z9E2</accession>
<dbReference type="EMBL" id="CABVQH010000032">
    <property type="protein sequence ID" value="VWD31531.1"/>
    <property type="molecule type" value="Genomic_DNA"/>
</dbReference>
<name>A0A6P2Z9E2_BURL3</name>
<proteinExistence type="predicted"/>
<gene>
    <name evidence="1" type="ORF">BLA18109_06695</name>
</gene>
<reference evidence="1 2" key="1">
    <citation type="submission" date="2019-09" db="EMBL/GenBank/DDBJ databases">
        <authorList>
            <person name="Depoorter E."/>
        </authorList>
    </citation>
    <scope>NUCLEOTIDE SEQUENCE [LARGE SCALE GENOMIC DNA]</scope>
    <source>
        <strain evidence="1">R-18109</strain>
    </source>
</reference>
<protein>
    <submittedName>
        <fullName evidence="1">Uncharacterized protein</fullName>
    </submittedName>
</protein>